<comment type="subcellular location">
    <subcellularLocation>
        <location evidence="1">Cell membrane</location>
        <topology evidence="1">Multi-pass membrane protein</topology>
    </subcellularLocation>
</comment>
<feature type="transmembrane region" description="Helical" evidence="7">
    <location>
        <begin position="99"/>
        <end position="124"/>
    </location>
</feature>
<evidence type="ECO:0000256" key="5">
    <source>
        <dbReference type="ARBA" id="ARBA00022989"/>
    </source>
</evidence>
<keyword evidence="5 7" id="KW-1133">Transmembrane helix</keyword>
<evidence type="ECO:0000313" key="8">
    <source>
        <dbReference type="EMBL" id="EEA85891.1"/>
    </source>
</evidence>
<evidence type="ECO:0000256" key="7">
    <source>
        <dbReference type="SAM" id="Phobius"/>
    </source>
</evidence>
<dbReference type="Pfam" id="PF01554">
    <property type="entry name" value="MatE"/>
    <property type="match status" value="2"/>
</dbReference>
<evidence type="ECO:0000256" key="2">
    <source>
        <dbReference type="ARBA" id="ARBA00022448"/>
    </source>
</evidence>
<dbReference type="PANTHER" id="PTHR43823:SF3">
    <property type="entry name" value="MULTIDRUG EXPORT PROTEIN MEPA"/>
    <property type="match status" value="1"/>
</dbReference>
<protein>
    <submittedName>
        <fullName evidence="8">MATE efflux family protein</fullName>
    </submittedName>
</protein>
<dbReference type="GO" id="GO:0005886">
    <property type="term" value="C:plasma membrane"/>
    <property type="evidence" value="ECO:0007669"/>
    <property type="project" value="UniProtKB-SubCell"/>
</dbReference>
<evidence type="ECO:0000256" key="1">
    <source>
        <dbReference type="ARBA" id="ARBA00004651"/>
    </source>
</evidence>
<evidence type="ECO:0000313" key="9">
    <source>
        <dbReference type="Proteomes" id="UP000003178"/>
    </source>
</evidence>
<name>B6FX66_PEPHT</name>
<dbReference type="GO" id="GO:0015297">
    <property type="term" value="F:antiporter activity"/>
    <property type="evidence" value="ECO:0007669"/>
    <property type="project" value="InterPro"/>
</dbReference>
<feature type="transmembrane region" description="Helical" evidence="7">
    <location>
        <begin position="413"/>
        <end position="433"/>
    </location>
</feature>
<dbReference type="HOGENOM" id="CLU_012893_0_2_9"/>
<feature type="transmembrane region" description="Helical" evidence="7">
    <location>
        <begin position="136"/>
        <end position="157"/>
    </location>
</feature>
<reference evidence="8 9" key="2">
    <citation type="submission" date="2008-10" db="EMBL/GenBank/DDBJ databases">
        <title>Draft genome sequence of Clostridium hiranonis (DSM 13275).</title>
        <authorList>
            <person name="Sudarsanam P."/>
            <person name="Ley R."/>
            <person name="Guruge J."/>
            <person name="Turnbaugh P.J."/>
            <person name="Mahowald M."/>
            <person name="Liep D."/>
            <person name="Gordon J."/>
        </authorList>
    </citation>
    <scope>NUCLEOTIDE SEQUENCE [LARGE SCALE GENOMIC DNA]</scope>
    <source>
        <strain evidence="8 9">DSM 13275</strain>
    </source>
</reference>
<dbReference type="eggNOG" id="COG0534">
    <property type="taxonomic scope" value="Bacteria"/>
</dbReference>
<dbReference type="EMBL" id="ABWP01000015">
    <property type="protein sequence ID" value="EEA85891.1"/>
    <property type="molecule type" value="Genomic_DNA"/>
</dbReference>
<keyword evidence="9" id="KW-1185">Reference proteome</keyword>
<dbReference type="AlphaFoldDB" id="B6FX66"/>
<comment type="caution">
    <text evidence="8">The sequence shown here is derived from an EMBL/GenBank/DDBJ whole genome shotgun (WGS) entry which is preliminary data.</text>
</comment>
<dbReference type="STRING" id="500633.CLOHIR_00465"/>
<feature type="transmembrane region" description="Helical" evidence="7">
    <location>
        <begin position="55"/>
        <end position="78"/>
    </location>
</feature>
<feature type="transmembrane region" description="Helical" evidence="7">
    <location>
        <begin position="192"/>
        <end position="215"/>
    </location>
</feature>
<gene>
    <name evidence="8" type="ORF">CLOHIR_00465</name>
</gene>
<dbReference type="InterPro" id="IPR002528">
    <property type="entry name" value="MATE_fam"/>
</dbReference>
<feature type="transmembrane region" description="Helical" evidence="7">
    <location>
        <begin position="16"/>
        <end position="35"/>
    </location>
</feature>
<feature type="transmembrane region" description="Helical" evidence="7">
    <location>
        <begin position="361"/>
        <end position="380"/>
    </location>
</feature>
<dbReference type="GO" id="GO:0042910">
    <property type="term" value="F:xenobiotic transmembrane transporter activity"/>
    <property type="evidence" value="ECO:0007669"/>
    <property type="project" value="InterPro"/>
</dbReference>
<keyword evidence="3" id="KW-1003">Cell membrane</keyword>
<feature type="transmembrane region" description="Helical" evidence="7">
    <location>
        <begin position="269"/>
        <end position="288"/>
    </location>
</feature>
<sequence>MNKDLTIDKKRINRQFMHYVIPSMIAMLFSGFYSIVDGLFVGNSIGNVGLAAINLVYPIQVVLNATATGVGIGGSVLVSIYRGEGKERDMEHSAMQTIILLLIFGAILPVFFLGTKGIILNFLGAEGAIYKGADDYITTILIGGMLPVLGNGLNPIVRNQGKPIIATQNMVAGLVTNIVLDYVFIYKMNLGMFGAALATITAQGVVATMNVIYVVKLNHKNFKMDYILPNITKIKRIMKIAVSPFGQTIVPSIIIILTNWKCIEYGGDGAVAIYSVISYVLACAQLLIQGIGDGVQPLFSYYFGANKERELHYVYNKAFFLCSIFSVFLMVMTMVFSVQLAKYFNISPELMNETALALKTTAFAYAFFGVTRVTSAYFYATNHTKFSNLLIYIEPIVIAPAMLWIFTELFGLSGVWMAYPAIQVILSSISLVLKSPNMEHKKELKVATVQ</sequence>
<proteinExistence type="predicted"/>
<dbReference type="PANTHER" id="PTHR43823">
    <property type="entry name" value="SPORULATION PROTEIN YKVU"/>
    <property type="match status" value="1"/>
</dbReference>
<evidence type="ECO:0000256" key="6">
    <source>
        <dbReference type="ARBA" id="ARBA00023136"/>
    </source>
</evidence>
<dbReference type="InterPro" id="IPR048279">
    <property type="entry name" value="MdtK-like"/>
</dbReference>
<feature type="transmembrane region" description="Helical" evidence="7">
    <location>
        <begin position="236"/>
        <end position="257"/>
    </location>
</feature>
<organism evidence="8 9">
    <name type="scientific">Peptacetobacter hiranonis (strain DSM 13275 / JCM 10541 / KCTC 15199 / TO-931)</name>
    <name type="common">Clostridium hiranonis</name>
    <dbReference type="NCBI Taxonomy" id="500633"/>
    <lineage>
        <taxon>Bacteria</taxon>
        <taxon>Bacillati</taxon>
        <taxon>Bacillota</taxon>
        <taxon>Clostridia</taxon>
        <taxon>Peptostreptococcales</taxon>
        <taxon>Peptostreptococcaceae</taxon>
        <taxon>Peptacetobacter</taxon>
    </lineage>
</organism>
<reference evidence="8 9" key="1">
    <citation type="submission" date="2008-09" db="EMBL/GenBank/DDBJ databases">
        <authorList>
            <person name="Fulton L."/>
            <person name="Clifton S."/>
            <person name="Fulton B."/>
            <person name="Xu J."/>
            <person name="Minx P."/>
            <person name="Pepin K.H."/>
            <person name="Johnson M."/>
            <person name="Thiruvilangam P."/>
            <person name="Bhonagiri V."/>
            <person name="Nash W.E."/>
            <person name="Mardis E.R."/>
            <person name="Wilson R.K."/>
        </authorList>
    </citation>
    <scope>NUCLEOTIDE SEQUENCE [LARGE SCALE GENOMIC DNA]</scope>
    <source>
        <strain evidence="8 9">DSM 13275</strain>
    </source>
</reference>
<feature type="transmembrane region" description="Helical" evidence="7">
    <location>
        <begin position="169"/>
        <end position="186"/>
    </location>
</feature>
<keyword evidence="2" id="KW-0813">Transport</keyword>
<accession>B6FX66</accession>
<evidence type="ECO:0000256" key="4">
    <source>
        <dbReference type="ARBA" id="ARBA00022692"/>
    </source>
</evidence>
<dbReference type="RefSeq" id="WP_006439387.1">
    <property type="nucleotide sequence ID" value="NZ_DS995355.1"/>
</dbReference>
<feature type="transmembrane region" description="Helical" evidence="7">
    <location>
        <begin position="389"/>
        <end position="407"/>
    </location>
</feature>
<keyword evidence="4 7" id="KW-0812">Transmembrane</keyword>
<dbReference type="Proteomes" id="UP000003178">
    <property type="component" value="Unassembled WGS sequence"/>
</dbReference>
<dbReference type="PIRSF" id="PIRSF006603">
    <property type="entry name" value="DinF"/>
    <property type="match status" value="1"/>
</dbReference>
<evidence type="ECO:0000256" key="3">
    <source>
        <dbReference type="ARBA" id="ARBA00022475"/>
    </source>
</evidence>
<keyword evidence="6 7" id="KW-0472">Membrane</keyword>
<dbReference type="InterPro" id="IPR051327">
    <property type="entry name" value="MATE_MepA_subfamily"/>
</dbReference>
<feature type="transmembrane region" description="Helical" evidence="7">
    <location>
        <begin position="318"/>
        <end position="341"/>
    </location>
</feature>
<dbReference type="NCBIfam" id="TIGR00797">
    <property type="entry name" value="matE"/>
    <property type="match status" value="1"/>
</dbReference>